<dbReference type="AlphaFoldDB" id="A0AAV4VW69"/>
<feature type="region of interest" description="Disordered" evidence="1">
    <location>
        <begin position="96"/>
        <end position="125"/>
    </location>
</feature>
<gene>
    <name evidence="2" type="ORF">CEXT_668151</name>
</gene>
<dbReference type="Proteomes" id="UP001054945">
    <property type="component" value="Unassembled WGS sequence"/>
</dbReference>
<evidence type="ECO:0000256" key="1">
    <source>
        <dbReference type="SAM" id="MobiDB-lite"/>
    </source>
</evidence>
<comment type="caution">
    <text evidence="2">The sequence shown here is derived from an EMBL/GenBank/DDBJ whole genome shotgun (WGS) entry which is preliminary data.</text>
</comment>
<name>A0AAV4VW69_CAEEX</name>
<evidence type="ECO:0000313" key="3">
    <source>
        <dbReference type="Proteomes" id="UP001054945"/>
    </source>
</evidence>
<sequence>MVLYIPLWLTAEAKGSSFKWKTLFVGPHYHLKGADFPFRRDRCSFRPVGSCNPNFRSFNKKLHIMLWSQLVDVFTNLIDSGLNMLFRSALRAPSIMQPATPPPGRRRKPWLRPPSSKSCSPPDGANHPRFEHNLWLQLIWVAF</sequence>
<evidence type="ECO:0000313" key="2">
    <source>
        <dbReference type="EMBL" id="GIY74612.1"/>
    </source>
</evidence>
<proteinExistence type="predicted"/>
<organism evidence="2 3">
    <name type="scientific">Caerostris extrusa</name>
    <name type="common">Bark spider</name>
    <name type="synonym">Caerostris bankana</name>
    <dbReference type="NCBI Taxonomy" id="172846"/>
    <lineage>
        <taxon>Eukaryota</taxon>
        <taxon>Metazoa</taxon>
        <taxon>Ecdysozoa</taxon>
        <taxon>Arthropoda</taxon>
        <taxon>Chelicerata</taxon>
        <taxon>Arachnida</taxon>
        <taxon>Araneae</taxon>
        <taxon>Araneomorphae</taxon>
        <taxon>Entelegynae</taxon>
        <taxon>Araneoidea</taxon>
        <taxon>Araneidae</taxon>
        <taxon>Caerostris</taxon>
    </lineage>
</organism>
<dbReference type="EMBL" id="BPLR01015235">
    <property type="protein sequence ID" value="GIY74612.1"/>
    <property type="molecule type" value="Genomic_DNA"/>
</dbReference>
<protein>
    <submittedName>
        <fullName evidence="2">Uncharacterized protein</fullName>
    </submittedName>
</protein>
<keyword evidence="3" id="KW-1185">Reference proteome</keyword>
<reference evidence="2 3" key="1">
    <citation type="submission" date="2021-06" db="EMBL/GenBank/DDBJ databases">
        <title>Caerostris extrusa draft genome.</title>
        <authorList>
            <person name="Kono N."/>
            <person name="Arakawa K."/>
        </authorList>
    </citation>
    <scope>NUCLEOTIDE SEQUENCE [LARGE SCALE GENOMIC DNA]</scope>
</reference>
<accession>A0AAV4VW69</accession>